<reference evidence="10" key="1">
    <citation type="submission" date="2016-10" db="EMBL/GenBank/DDBJ databases">
        <authorList>
            <person name="Varghese N."/>
        </authorList>
    </citation>
    <scope>NUCLEOTIDE SEQUENCE [LARGE SCALE GENOMIC DNA]</scope>
    <source>
        <strain evidence="10">DSM 45096 / BCRC 16803 / CGMCC 4.1857 / CIP 109030 / JCM 12277 / KCTC 19219 / NBRC 100920 / 33214</strain>
    </source>
</reference>
<dbReference type="SMART" id="SM00220">
    <property type="entry name" value="S_TKc"/>
    <property type="match status" value="1"/>
</dbReference>
<keyword evidence="3 9" id="KW-0418">Kinase</keyword>
<dbReference type="PANTHER" id="PTHR43289">
    <property type="entry name" value="MITOGEN-ACTIVATED PROTEIN KINASE KINASE KINASE 20-RELATED"/>
    <property type="match status" value="1"/>
</dbReference>
<evidence type="ECO:0000256" key="1">
    <source>
        <dbReference type="ARBA" id="ARBA00022679"/>
    </source>
</evidence>
<keyword evidence="1" id="KW-0808">Transferase</keyword>
<feature type="region of interest" description="Disordered" evidence="6">
    <location>
        <begin position="309"/>
        <end position="359"/>
    </location>
</feature>
<keyword evidence="10" id="KW-1185">Reference proteome</keyword>
<dbReference type="Gene3D" id="3.30.200.20">
    <property type="entry name" value="Phosphorylase Kinase, domain 1"/>
    <property type="match status" value="1"/>
</dbReference>
<evidence type="ECO:0000256" key="5">
    <source>
        <dbReference type="PROSITE-ProRule" id="PRU10141"/>
    </source>
</evidence>
<feature type="transmembrane region" description="Helical" evidence="7">
    <location>
        <begin position="410"/>
        <end position="429"/>
    </location>
</feature>
<dbReference type="SUPFAM" id="SSF56112">
    <property type="entry name" value="Protein kinase-like (PK-like)"/>
    <property type="match status" value="1"/>
</dbReference>
<dbReference type="PROSITE" id="PS50011">
    <property type="entry name" value="PROTEIN_KINASE_DOM"/>
    <property type="match status" value="1"/>
</dbReference>
<accession>A0A1H7ZEI1</accession>
<feature type="domain" description="Protein kinase" evidence="8">
    <location>
        <begin position="22"/>
        <end position="275"/>
    </location>
</feature>
<evidence type="ECO:0000256" key="6">
    <source>
        <dbReference type="SAM" id="MobiDB-lite"/>
    </source>
</evidence>
<dbReference type="InterPro" id="IPR000719">
    <property type="entry name" value="Prot_kinase_dom"/>
</dbReference>
<organism evidence="9 10">
    <name type="scientific">Streptacidiphilus jiangxiensis</name>
    <dbReference type="NCBI Taxonomy" id="235985"/>
    <lineage>
        <taxon>Bacteria</taxon>
        <taxon>Bacillati</taxon>
        <taxon>Actinomycetota</taxon>
        <taxon>Actinomycetes</taxon>
        <taxon>Kitasatosporales</taxon>
        <taxon>Streptomycetaceae</taxon>
        <taxon>Streptacidiphilus</taxon>
    </lineage>
</organism>
<dbReference type="PROSITE" id="PS00107">
    <property type="entry name" value="PROTEIN_KINASE_ATP"/>
    <property type="match status" value="1"/>
</dbReference>
<dbReference type="Proteomes" id="UP000183015">
    <property type="component" value="Unassembled WGS sequence"/>
</dbReference>
<dbReference type="Gene3D" id="1.10.510.10">
    <property type="entry name" value="Transferase(Phosphotransferase) domain 1"/>
    <property type="match status" value="1"/>
</dbReference>
<dbReference type="GO" id="GO:0004674">
    <property type="term" value="F:protein serine/threonine kinase activity"/>
    <property type="evidence" value="ECO:0007669"/>
    <property type="project" value="UniProtKB-KW"/>
</dbReference>
<proteinExistence type="predicted"/>
<protein>
    <submittedName>
        <fullName evidence="9">Serine/threonine protein kinase</fullName>
    </submittedName>
</protein>
<dbReference type="CDD" id="cd14014">
    <property type="entry name" value="STKc_PknB_like"/>
    <property type="match status" value="1"/>
</dbReference>
<dbReference type="OrthoDB" id="9762169at2"/>
<dbReference type="AlphaFoldDB" id="A0A1H7ZEI1"/>
<feature type="transmembrane region" description="Helical" evidence="7">
    <location>
        <begin position="381"/>
        <end position="404"/>
    </location>
</feature>
<dbReference type="InterPro" id="IPR011009">
    <property type="entry name" value="Kinase-like_dom_sf"/>
</dbReference>
<dbReference type="GO" id="GO:0005524">
    <property type="term" value="F:ATP binding"/>
    <property type="evidence" value="ECO:0007669"/>
    <property type="project" value="UniProtKB-UniRule"/>
</dbReference>
<dbReference type="Pfam" id="PF00069">
    <property type="entry name" value="Pkinase"/>
    <property type="match status" value="1"/>
</dbReference>
<evidence type="ECO:0000256" key="2">
    <source>
        <dbReference type="ARBA" id="ARBA00022741"/>
    </source>
</evidence>
<evidence type="ECO:0000256" key="3">
    <source>
        <dbReference type="ARBA" id="ARBA00022777"/>
    </source>
</evidence>
<dbReference type="InterPro" id="IPR008271">
    <property type="entry name" value="Ser/Thr_kinase_AS"/>
</dbReference>
<evidence type="ECO:0000313" key="9">
    <source>
        <dbReference type="EMBL" id="SEM55919.1"/>
    </source>
</evidence>
<keyword evidence="9" id="KW-0723">Serine/threonine-protein kinase</keyword>
<evidence type="ECO:0000313" key="10">
    <source>
        <dbReference type="Proteomes" id="UP000183015"/>
    </source>
</evidence>
<keyword evidence="4 5" id="KW-0067">ATP-binding</keyword>
<keyword evidence="7" id="KW-0812">Transmembrane</keyword>
<gene>
    <name evidence="9" type="ORF">SAMN05414137_13422</name>
</gene>
<keyword evidence="2 5" id="KW-0547">Nucleotide-binding</keyword>
<dbReference type="PROSITE" id="PS00108">
    <property type="entry name" value="PROTEIN_KINASE_ST"/>
    <property type="match status" value="1"/>
</dbReference>
<dbReference type="PANTHER" id="PTHR43289:SF34">
    <property type="entry name" value="SERINE_THREONINE-PROTEIN KINASE YBDM-RELATED"/>
    <property type="match status" value="1"/>
</dbReference>
<feature type="binding site" evidence="5">
    <location>
        <position position="50"/>
    </location>
    <ligand>
        <name>ATP</name>
        <dbReference type="ChEBI" id="CHEBI:30616"/>
    </ligand>
</feature>
<evidence type="ECO:0000259" key="8">
    <source>
        <dbReference type="PROSITE" id="PS50011"/>
    </source>
</evidence>
<keyword evidence="7" id="KW-0472">Membrane</keyword>
<name>A0A1H7ZEI1_STRJI</name>
<dbReference type="InterPro" id="IPR017441">
    <property type="entry name" value="Protein_kinase_ATP_BS"/>
</dbReference>
<dbReference type="STRING" id="235985.SAMN05414137_13422"/>
<dbReference type="EMBL" id="FOAZ01000034">
    <property type="protein sequence ID" value="SEM55919.1"/>
    <property type="molecule type" value="Genomic_DNA"/>
</dbReference>
<sequence>MAGAALEFAGLRLEDPRELGGFRPLARLGEGGMGQVFLALSPGEQWAAVKVIRRDFAGDPEFRGRFAAEVRAAQRVRGAHLASLLAADLDGEEPWLATTYVAGPSLLELVTAHGPLPAEQVMLLAWGIAHALTDIHAADIVHRDLKPANVILDETGPKVIDFGIVKSLTQSVTHRSSSTRIGTPLYMSPEQAMGRPVGAPSDIFALGSTLHRLATGREAFAADNEWAVAHRIVADHPDLTGLTPRLRDLIAACLDKDPDHRPTPEWVRTWCETSLGDTLGPGAWMAIEGSRTAIRSRTQALRTLTVLTSAGGPETHPRTIPDIAPNKPTGAKPPTPPGDSADPATAGKPTTGPIGAPVPSLEPVIVTKSQKDVKNTPHTHLIGLTVGLVAGVVFAGFGLLLRLIPDATPTAAWAPASLGISFFLIIYALGLRNDHGPDVVTVDSQGLTFQQQPNRKKDERSSHAVAWADISVIKVTGGEQRAGHGGPVRDRSGRLVAAGPKSELHVRYLDHVLPGERLGSDLGSGWHRIYGPSTRFPWAVPACELRDGLARFAGDRYEHPDQTA</sequence>
<evidence type="ECO:0000256" key="7">
    <source>
        <dbReference type="SAM" id="Phobius"/>
    </source>
</evidence>
<keyword evidence="7" id="KW-1133">Transmembrane helix</keyword>
<dbReference type="eggNOG" id="COG0515">
    <property type="taxonomic scope" value="Bacteria"/>
</dbReference>
<evidence type="ECO:0000256" key="4">
    <source>
        <dbReference type="ARBA" id="ARBA00022840"/>
    </source>
</evidence>